<dbReference type="AlphaFoldDB" id="A0A5B7AB12"/>
<evidence type="ECO:0000256" key="2">
    <source>
        <dbReference type="ARBA" id="ARBA00022771"/>
    </source>
</evidence>
<dbReference type="SMART" id="SM00666">
    <property type="entry name" value="PB1"/>
    <property type="match status" value="1"/>
</dbReference>
<dbReference type="InterPro" id="IPR004332">
    <property type="entry name" value="Transposase_MuDR"/>
</dbReference>
<dbReference type="PANTHER" id="PTHR31973">
    <property type="entry name" value="POLYPROTEIN, PUTATIVE-RELATED"/>
    <property type="match status" value="1"/>
</dbReference>
<dbReference type="SMART" id="SM00575">
    <property type="entry name" value="ZnF_PMZ"/>
    <property type="match status" value="1"/>
</dbReference>
<dbReference type="EMBL" id="GHES01023320">
    <property type="protein sequence ID" value="MPA53879.1"/>
    <property type="molecule type" value="Transcribed_RNA"/>
</dbReference>
<organism evidence="7">
    <name type="scientific">Davidia involucrata</name>
    <name type="common">Dove tree</name>
    <dbReference type="NCBI Taxonomy" id="16924"/>
    <lineage>
        <taxon>Eukaryota</taxon>
        <taxon>Viridiplantae</taxon>
        <taxon>Streptophyta</taxon>
        <taxon>Embryophyta</taxon>
        <taxon>Tracheophyta</taxon>
        <taxon>Spermatophyta</taxon>
        <taxon>Magnoliopsida</taxon>
        <taxon>eudicotyledons</taxon>
        <taxon>Gunneridae</taxon>
        <taxon>Pentapetalae</taxon>
        <taxon>asterids</taxon>
        <taxon>Cornales</taxon>
        <taxon>Nyssaceae</taxon>
        <taxon>Davidia</taxon>
    </lineage>
</organism>
<feature type="domain" description="SWIM-type" evidence="6">
    <location>
        <begin position="607"/>
        <end position="639"/>
    </location>
</feature>
<evidence type="ECO:0000256" key="4">
    <source>
        <dbReference type="PROSITE-ProRule" id="PRU00325"/>
    </source>
</evidence>
<dbReference type="InterPro" id="IPR018289">
    <property type="entry name" value="MULE_transposase_dom"/>
</dbReference>
<keyword evidence="2 4" id="KW-0863">Zinc-finger</keyword>
<feature type="region of interest" description="Disordered" evidence="5">
    <location>
        <begin position="680"/>
        <end position="700"/>
    </location>
</feature>
<dbReference type="Pfam" id="PF04434">
    <property type="entry name" value="SWIM"/>
    <property type="match status" value="1"/>
</dbReference>
<dbReference type="PANTHER" id="PTHR31973:SF122">
    <property type="match status" value="1"/>
</dbReference>
<dbReference type="Pfam" id="PF10551">
    <property type="entry name" value="MULE"/>
    <property type="match status" value="1"/>
</dbReference>
<evidence type="ECO:0000256" key="1">
    <source>
        <dbReference type="ARBA" id="ARBA00022723"/>
    </source>
</evidence>
<accession>A0A5B7AB12</accession>
<dbReference type="SUPFAM" id="SSF54277">
    <property type="entry name" value="CAD &amp; PB1 domains"/>
    <property type="match status" value="1"/>
</dbReference>
<gene>
    <name evidence="7" type="ORF">Din_023320</name>
</gene>
<dbReference type="Pfam" id="PF03108">
    <property type="entry name" value="DBD_Tnp_Mut"/>
    <property type="match status" value="1"/>
</dbReference>
<dbReference type="PROSITE" id="PS50966">
    <property type="entry name" value="ZF_SWIM"/>
    <property type="match status" value="1"/>
</dbReference>
<evidence type="ECO:0000313" key="7">
    <source>
        <dbReference type="EMBL" id="MPA53879.1"/>
    </source>
</evidence>
<dbReference type="CDD" id="cd06410">
    <property type="entry name" value="PB1_UP2"/>
    <property type="match status" value="1"/>
</dbReference>
<dbReference type="GO" id="GO:0008270">
    <property type="term" value="F:zinc ion binding"/>
    <property type="evidence" value="ECO:0007669"/>
    <property type="project" value="UniProtKB-KW"/>
</dbReference>
<evidence type="ECO:0000256" key="3">
    <source>
        <dbReference type="ARBA" id="ARBA00022833"/>
    </source>
</evidence>
<dbReference type="Gene3D" id="3.10.20.90">
    <property type="entry name" value="Phosphatidylinositol 3-kinase Catalytic Subunit, Chain A, domain 1"/>
    <property type="match status" value="1"/>
</dbReference>
<proteinExistence type="predicted"/>
<keyword evidence="3" id="KW-0862">Zinc</keyword>
<dbReference type="InterPro" id="IPR007527">
    <property type="entry name" value="Znf_SWIM"/>
</dbReference>
<protein>
    <recommendedName>
        <fullName evidence="6">SWIM-type domain-containing protein</fullName>
    </recommendedName>
</protein>
<dbReference type="InterPro" id="IPR006564">
    <property type="entry name" value="Znf_PMZ"/>
</dbReference>
<dbReference type="InterPro" id="IPR000270">
    <property type="entry name" value="PB1_dom"/>
</dbReference>
<evidence type="ECO:0000256" key="5">
    <source>
        <dbReference type="SAM" id="MobiDB-lite"/>
    </source>
</evidence>
<evidence type="ECO:0000259" key="6">
    <source>
        <dbReference type="PROSITE" id="PS50966"/>
    </source>
</evidence>
<name>A0A5B7AB12_DAVIN</name>
<keyword evidence="1" id="KW-0479">Metal-binding</keyword>
<sequence length="730" mass="82930">MAKGKIIVICQWGGKFTTRNDGSLSYSGGDARAMRVNNETRFDEFKSEIAEMWNCDSNSMTIKYFLPNNNRTLITLSSDKDFQNMIEFHEDSSAVDVYVMITQIVATNLTITPCSRSSGTTAATETEPVSPIVALPSFVADAEDVGKHIITNSWKNIITGLDQRFDSANEFRDALHKYSVAHGFLYKLKENSSKRVSVKCKAEGCPWHILTSRLSTTELFRIKKMNGTHTCGVGTKTVNGPRASPKLLASIVKEKLQHSLKCRPREIIEEIRHDYGIEVGYARAWRGIEIAREELQGSYKEAYKQLPWLCEKILETNPGSVATLITKDDMSFHRIFVALHALLHGFQNGCRPLLFLDNMPLKSKYQEEMLIATALDGDDGVFPVAFAIMDVRSDDNWHWFLVQLQAVLSTCQSITFVADRKKGISDSIHLLFENCYHGYCLHHLTESLKVELKRPVTQEAVRVIVAEFYNAAYAPTLDGFKKCIETIKKVSHEAYEWVLQSDPEHWANAFFKGARYNHVKSNIAESFYSWVSEQPPLPVTQVIETLCEKMMELIHKRRVGSDYWSSRLTPSLEEKLQRNTISSHLFEVLLSTGSSMYEVRDTTGQVNAVNLQLWSCSCREWQITGLPCLHAEVVIKYFGKNAHDFCSKYFTVETFRHAYSVSINPVPTASDRSILHPESLPSHVHPPSVRRPIGRPKEKWNQPKGVVRRPFICSKCKKPGHNRLRCKNLS</sequence>
<dbReference type="Pfam" id="PF00564">
    <property type="entry name" value="PB1"/>
    <property type="match status" value="1"/>
</dbReference>
<reference evidence="7" key="1">
    <citation type="submission" date="2019-08" db="EMBL/GenBank/DDBJ databases">
        <title>Reference gene set and small RNA set construction with multiple tissues from Davidia involucrata Baill.</title>
        <authorList>
            <person name="Yang H."/>
            <person name="Zhou C."/>
            <person name="Li G."/>
            <person name="Wang J."/>
            <person name="Gao P."/>
            <person name="Wang M."/>
            <person name="Wang R."/>
            <person name="Zhao Y."/>
        </authorList>
    </citation>
    <scope>NUCLEOTIDE SEQUENCE</scope>
    <source>
        <tissue evidence="7">Mixed with DoveR01_LX</tissue>
    </source>
</reference>